<accession>A0A9P3FYU2</accession>
<dbReference type="AlphaFoldDB" id="A0A9P3FYU2"/>
<dbReference type="Proteomes" id="UP000703269">
    <property type="component" value="Unassembled WGS sequence"/>
</dbReference>
<evidence type="ECO:0000313" key="2">
    <source>
        <dbReference type="Proteomes" id="UP000703269"/>
    </source>
</evidence>
<keyword evidence="2" id="KW-1185">Reference proteome</keyword>
<dbReference type="OrthoDB" id="2756573at2759"/>
<organism evidence="1 2">
    <name type="scientific">Phanerochaete sordida</name>
    <dbReference type="NCBI Taxonomy" id="48140"/>
    <lineage>
        <taxon>Eukaryota</taxon>
        <taxon>Fungi</taxon>
        <taxon>Dikarya</taxon>
        <taxon>Basidiomycota</taxon>
        <taxon>Agaricomycotina</taxon>
        <taxon>Agaricomycetes</taxon>
        <taxon>Polyporales</taxon>
        <taxon>Phanerochaetaceae</taxon>
        <taxon>Phanerochaete</taxon>
    </lineage>
</organism>
<evidence type="ECO:0000313" key="1">
    <source>
        <dbReference type="EMBL" id="GJE85088.1"/>
    </source>
</evidence>
<name>A0A9P3FYU2_9APHY</name>
<sequence>MVSALASTLPPILVCRFMMNLRLIDDRGHATSGPDITSRLPSFGEPPVFMANMGEPLEYEDEAPWDDAVDIVNSDEGHSEDGSSS</sequence>
<proteinExistence type="predicted"/>
<dbReference type="EMBL" id="BPQB01000002">
    <property type="protein sequence ID" value="GJE85088.1"/>
    <property type="molecule type" value="Genomic_DNA"/>
</dbReference>
<gene>
    <name evidence="1" type="ORF">PsYK624_011650</name>
</gene>
<comment type="caution">
    <text evidence="1">The sequence shown here is derived from an EMBL/GenBank/DDBJ whole genome shotgun (WGS) entry which is preliminary data.</text>
</comment>
<reference evidence="1 2" key="1">
    <citation type="submission" date="2021-08" db="EMBL/GenBank/DDBJ databases">
        <title>Draft Genome Sequence of Phanerochaete sordida strain YK-624.</title>
        <authorList>
            <person name="Mori T."/>
            <person name="Dohra H."/>
            <person name="Suzuki T."/>
            <person name="Kawagishi H."/>
            <person name="Hirai H."/>
        </authorList>
    </citation>
    <scope>NUCLEOTIDE SEQUENCE [LARGE SCALE GENOMIC DNA]</scope>
    <source>
        <strain evidence="1 2">YK-624</strain>
    </source>
</reference>
<protein>
    <submittedName>
        <fullName evidence="1">Uncharacterized protein</fullName>
    </submittedName>
</protein>